<evidence type="ECO:0000256" key="1">
    <source>
        <dbReference type="ARBA" id="ARBA00004651"/>
    </source>
</evidence>
<dbReference type="PANTHER" id="PTHR43124">
    <property type="entry name" value="PURINE EFFLUX PUMP PBUE"/>
    <property type="match status" value="1"/>
</dbReference>
<dbReference type="PROSITE" id="PS50850">
    <property type="entry name" value="MFS"/>
    <property type="match status" value="1"/>
</dbReference>
<evidence type="ECO:0000256" key="2">
    <source>
        <dbReference type="ARBA" id="ARBA00022475"/>
    </source>
</evidence>
<feature type="transmembrane region" description="Helical" evidence="6">
    <location>
        <begin position="252"/>
        <end position="272"/>
    </location>
</feature>
<dbReference type="SUPFAM" id="SSF103473">
    <property type="entry name" value="MFS general substrate transporter"/>
    <property type="match status" value="1"/>
</dbReference>
<sequence>MEDVEQQAHQRRGLDRNQSWVRVYAVALSTFSVVTTEMLPVGLMTPMAEALGTSVGVAGLTLSVPAILAALFAPIAVLAAGGMDRRCILAGLLLLLTIANVTSALAPTMGWLLAARVIVGFCMGGIWAIAGGLAPRLVSERSIGLATAIIFGGVAAASVLGVPIGAAIGDFAGWRAAFGAMAVFSALVLVVNLGTLPELPVSASVRVRQFRDQIVRLPIQLGLVTTFLFVAGHFMAYTFVRPLLQNTSGIGVEWIGVLLFAYGVAGIAGNFLCGNVVSRHTGGALIAIAVALTTTISGFALLGDTPMGGTLILVLWGIAYGGVSVGLQTWMMKAAPSAIEVATALFVSTFNIGIALGSLAGGQIVDRFDLPTNLLSAAVLPALGLLFAVAIHRHAASIANRPTAAPATSR</sequence>
<dbReference type="Proteomes" id="UP000636264">
    <property type="component" value="Unassembled WGS sequence"/>
</dbReference>
<dbReference type="Pfam" id="PF07690">
    <property type="entry name" value="MFS_1"/>
    <property type="match status" value="1"/>
</dbReference>
<evidence type="ECO:0000313" key="8">
    <source>
        <dbReference type="EMBL" id="GGA51501.1"/>
    </source>
</evidence>
<keyword evidence="2" id="KW-1003">Cell membrane</keyword>
<feature type="transmembrane region" description="Helical" evidence="6">
    <location>
        <begin position="217"/>
        <end position="240"/>
    </location>
</feature>
<evidence type="ECO:0000256" key="6">
    <source>
        <dbReference type="SAM" id="Phobius"/>
    </source>
</evidence>
<dbReference type="InterPro" id="IPR001958">
    <property type="entry name" value="Tet-R_TetA/multi-R_MdtG-like"/>
</dbReference>
<proteinExistence type="predicted"/>
<dbReference type="InterPro" id="IPR011701">
    <property type="entry name" value="MFS"/>
</dbReference>
<feature type="transmembrane region" description="Helical" evidence="6">
    <location>
        <begin position="339"/>
        <end position="360"/>
    </location>
</feature>
<feature type="transmembrane region" description="Helical" evidence="6">
    <location>
        <begin position="87"/>
        <end position="105"/>
    </location>
</feature>
<organism evidence="8 9">
    <name type="scientific">Nitratireductor aestuarii</name>
    <dbReference type="NCBI Taxonomy" id="1735103"/>
    <lineage>
        <taxon>Bacteria</taxon>
        <taxon>Pseudomonadati</taxon>
        <taxon>Pseudomonadota</taxon>
        <taxon>Alphaproteobacteria</taxon>
        <taxon>Hyphomicrobiales</taxon>
        <taxon>Phyllobacteriaceae</taxon>
        <taxon>Nitratireductor</taxon>
    </lineage>
</organism>
<dbReference type="GO" id="GO:0005886">
    <property type="term" value="C:plasma membrane"/>
    <property type="evidence" value="ECO:0007669"/>
    <property type="project" value="UniProtKB-SubCell"/>
</dbReference>
<keyword evidence="4 6" id="KW-1133">Transmembrane helix</keyword>
<reference evidence="8" key="1">
    <citation type="journal article" date="2014" name="Int. J. Syst. Evol. Microbiol.">
        <title>Complete genome sequence of Corynebacterium casei LMG S-19264T (=DSM 44701T), isolated from a smear-ripened cheese.</title>
        <authorList>
            <consortium name="US DOE Joint Genome Institute (JGI-PGF)"/>
            <person name="Walter F."/>
            <person name="Albersmeier A."/>
            <person name="Kalinowski J."/>
            <person name="Ruckert C."/>
        </authorList>
    </citation>
    <scope>NUCLEOTIDE SEQUENCE</scope>
    <source>
        <strain evidence="8">CGMCC 1.15320</strain>
    </source>
</reference>
<keyword evidence="5 6" id="KW-0472">Membrane</keyword>
<gene>
    <name evidence="8" type="ORF">GCM10011385_00980</name>
</gene>
<dbReference type="InterPro" id="IPR036259">
    <property type="entry name" value="MFS_trans_sf"/>
</dbReference>
<protein>
    <submittedName>
        <fullName evidence="8">MFS transporter</fullName>
    </submittedName>
</protein>
<dbReference type="RefSeq" id="WP_188718978.1">
    <property type="nucleotide sequence ID" value="NZ_BMIF01000001.1"/>
</dbReference>
<feature type="transmembrane region" description="Helical" evidence="6">
    <location>
        <begin position="284"/>
        <end position="302"/>
    </location>
</feature>
<evidence type="ECO:0000313" key="9">
    <source>
        <dbReference type="Proteomes" id="UP000636264"/>
    </source>
</evidence>
<comment type="subcellular location">
    <subcellularLocation>
        <location evidence="1">Cell membrane</location>
        <topology evidence="1">Multi-pass membrane protein</topology>
    </subcellularLocation>
</comment>
<feature type="transmembrane region" description="Helical" evidence="6">
    <location>
        <begin position="372"/>
        <end position="391"/>
    </location>
</feature>
<comment type="caution">
    <text evidence="8">The sequence shown here is derived from an EMBL/GenBank/DDBJ whole genome shotgun (WGS) entry which is preliminary data.</text>
</comment>
<evidence type="ECO:0000256" key="3">
    <source>
        <dbReference type="ARBA" id="ARBA00022692"/>
    </source>
</evidence>
<dbReference type="Gene3D" id="1.20.1250.20">
    <property type="entry name" value="MFS general substrate transporter like domains"/>
    <property type="match status" value="1"/>
</dbReference>
<accession>A0A916RCZ5</accession>
<dbReference type="GO" id="GO:0022857">
    <property type="term" value="F:transmembrane transporter activity"/>
    <property type="evidence" value="ECO:0007669"/>
    <property type="project" value="InterPro"/>
</dbReference>
<keyword evidence="9" id="KW-1185">Reference proteome</keyword>
<dbReference type="PRINTS" id="PR01035">
    <property type="entry name" value="TCRTETA"/>
</dbReference>
<dbReference type="AlphaFoldDB" id="A0A916RCZ5"/>
<evidence type="ECO:0000256" key="5">
    <source>
        <dbReference type="ARBA" id="ARBA00023136"/>
    </source>
</evidence>
<feature type="transmembrane region" description="Helical" evidence="6">
    <location>
        <begin position="21"/>
        <end position="43"/>
    </location>
</feature>
<feature type="transmembrane region" description="Helical" evidence="6">
    <location>
        <begin position="145"/>
        <end position="168"/>
    </location>
</feature>
<feature type="transmembrane region" description="Helical" evidence="6">
    <location>
        <begin position="111"/>
        <end position="133"/>
    </location>
</feature>
<evidence type="ECO:0000259" key="7">
    <source>
        <dbReference type="PROSITE" id="PS50850"/>
    </source>
</evidence>
<feature type="transmembrane region" description="Helical" evidence="6">
    <location>
        <begin position="308"/>
        <end position="327"/>
    </location>
</feature>
<name>A0A916RCZ5_9HYPH</name>
<dbReference type="PANTHER" id="PTHR43124:SF3">
    <property type="entry name" value="CHLORAMPHENICOL EFFLUX PUMP RV0191"/>
    <property type="match status" value="1"/>
</dbReference>
<feature type="domain" description="Major facilitator superfamily (MFS) profile" evidence="7">
    <location>
        <begin position="22"/>
        <end position="396"/>
    </location>
</feature>
<dbReference type="CDD" id="cd17324">
    <property type="entry name" value="MFS_NepI_like"/>
    <property type="match status" value="1"/>
</dbReference>
<feature type="transmembrane region" description="Helical" evidence="6">
    <location>
        <begin position="55"/>
        <end position="80"/>
    </location>
</feature>
<evidence type="ECO:0000256" key="4">
    <source>
        <dbReference type="ARBA" id="ARBA00022989"/>
    </source>
</evidence>
<reference evidence="8" key="2">
    <citation type="submission" date="2020-09" db="EMBL/GenBank/DDBJ databases">
        <authorList>
            <person name="Sun Q."/>
            <person name="Zhou Y."/>
        </authorList>
    </citation>
    <scope>NUCLEOTIDE SEQUENCE</scope>
    <source>
        <strain evidence="8">CGMCC 1.15320</strain>
    </source>
</reference>
<dbReference type="EMBL" id="BMIF01000001">
    <property type="protein sequence ID" value="GGA51501.1"/>
    <property type="molecule type" value="Genomic_DNA"/>
</dbReference>
<feature type="transmembrane region" description="Helical" evidence="6">
    <location>
        <begin position="174"/>
        <end position="196"/>
    </location>
</feature>
<dbReference type="InterPro" id="IPR050189">
    <property type="entry name" value="MFS_Efflux_Transporters"/>
</dbReference>
<keyword evidence="3 6" id="KW-0812">Transmembrane</keyword>
<dbReference type="InterPro" id="IPR020846">
    <property type="entry name" value="MFS_dom"/>
</dbReference>